<protein>
    <submittedName>
        <fullName evidence="1">Uncharacterized protein</fullName>
    </submittedName>
</protein>
<dbReference type="InterPro" id="IPR027484">
    <property type="entry name" value="PInositol-4-P-5-kinase_N"/>
</dbReference>
<evidence type="ECO:0000313" key="1">
    <source>
        <dbReference type="EMBL" id="CAE7585403.1"/>
    </source>
</evidence>
<dbReference type="OrthoDB" id="2129491at2759"/>
<keyword evidence="2" id="KW-1185">Reference proteome</keyword>
<comment type="caution">
    <text evidence="1">The sequence shown here is derived from an EMBL/GenBank/DDBJ whole genome shotgun (WGS) entry which is preliminary data.</text>
</comment>
<proteinExistence type="predicted"/>
<sequence>MVRIRASFGIHSDDYLRSVGPEQLLGNMVLGNLSSLSELSSEGKSGAFFYYTSDGRLGCRSSDFCQKVVGAFRLSVGTMAKSGSVSESCNGCRPRSRGNT</sequence>
<organism evidence="1 2">
    <name type="scientific">Symbiodinium necroappetens</name>
    <dbReference type="NCBI Taxonomy" id="1628268"/>
    <lineage>
        <taxon>Eukaryota</taxon>
        <taxon>Sar</taxon>
        <taxon>Alveolata</taxon>
        <taxon>Dinophyceae</taxon>
        <taxon>Suessiales</taxon>
        <taxon>Symbiodiniaceae</taxon>
        <taxon>Symbiodinium</taxon>
    </lineage>
</organism>
<dbReference type="EMBL" id="CAJNJA010027771">
    <property type="protein sequence ID" value="CAE7585403.1"/>
    <property type="molecule type" value="Genomic_DNA"/>
</dbReference>
<dbReference type="AlphaFoldDB" id="A0A812ULG8"/>
<name>A0A812ULG8_9DINO</name>
<dbReference type="SUPFAM" id="SSF56104">
    <property type="entry name" value="SAICAR synthase-like"/>
    <property type="match status" value="1"/>
</dbReference>
<evidence type="ECO:0000313" key="2">
    <source>
        <dbReference type="Proteomes" id="UP000601435"/>
    </source>
</evidence>
<reference evidence="1" key="1">
    <citation type="submission" date="2021-02" db="EMBL/GenBank/DDBJ databases">
        <authorList>
            <person name="Dougan E. K."/>
            <person name="Rhodes N."/>
            <person name="Thang M."/>
            <person name="Chan C."/>
        </authorList>
    </citation>
    <scope>NUCLEOTIDE SEQUENCE</scope>
</reference>
<gene>
    <name evidence="1" type="ORF">SNEC2469_LOCUS16943</name>
</gene>
<dbReference type="Gene3D" id="3.30.800.10">
    <property type="entry name" value="Phosphatidylinositol Phosphate Kinase II Beta"/>
    <property type="match status" value="1"/>
</dbReference>
<accession>A0A812ULG8</accession>
<dbReference type="Proteomes" id="UP000601435">
    <property type="component" value="Unassembled WGS sequence"/>
</dbReference>